<organism evidence="1">
    <name type="scientific">marine metagenome</name>
    <dbReference type="NCBI Taxonomy" id="408172"/>
    <lineage>
        <taxon>unclassified sequences</taxon>
        <taxon>metagenomes</taxon>
        <taxon>ecological metagenomes</taxon>
    </lineage>
</organism>
<feature type="non-terminal residue" evidence="1">
    <location>
        <position position="86"/>
    </location>
</feature>
<reference evidence="1" key="1">
    <citation type="submission" date="2018-05" db="EMBL/GenBank/DDBJ databases">
        <authorList>
            <person name="Lanie J.A."/>
            <person name="Ng W.-L."/>
            <person name="Kazmierczak K.M."/>
            <person name="Andrzejewski T.M."/>
            <person name="Davidsen T.M."/>
            <person name="Wayne K.J."/>
            <person name="Tettelin H."/>
            <person name="Glass J.I."/>
            <person name="Rusch D."/>
            <person name="Podicherti R."/>
            <person name="Tsui H.-C.T."/>
            <person name="Winkler M.E."/>
        </authorList>
    </citation>
    <scope>NUCLEOTIDE SEQUENCE</scope>
</reference>
<name>A0A382NNC3_9ZZZZ</name>
<feature type="non-terminal residue" evidence="1">
    <location>
        <position position="1"/>
    </location>
</feature>
<evidence type="ECO:0000313" key="1">
    <source>
        <dbReference type="EMBL" id="SVC61978.1"/>
    </source>
</evidence>
<dbReference type="EMBL" id="UINC01101288">
    <property type="protein sequence ID" value="SVC61978.1"/>
    <property type="molecule type" value="Genomic_DNA"/>
</dbReference>
<sequence length="86" mass="9088">VAAAHQYGTTRKSAQIAAAILGGRVPGVTIAEPSAFLDAAERWISVVHDAAYVKALRTGEPEWLAEGNGFDWDPGIWTTARHSTAG</sequence>
<dbReference type="AlphaFoldDB" id="A0A382NNC3"/>
<proteinExistence type="predicted"/>
<gene>
    <name evidence="1" type="ORF">METZ01_LOCUS314832</name>
</gene>
<accession>A0A382NNC3</accession>
<protein>
    <submittedName>
        <fullName evidence="1">Uncharacterized protein</fullName>
    </submittedName>
</protein>